<feature type="transmembrane region" description="Helical" evidence="1">
    <location>
        <begin position="56"/>
        <end position="74"/>
    </location>
</feature>
<sequence>MRILWTLSPWLSRLIILAVAALFTMISLKFVFDPQQAAATSGIAIEPGLGFTNTRAGFGGFPLGFALILVFCLFSSRWLLAALSSIAIVTAVIFVVRVYGAAQDSTFSQSAHLLIPEAGILVVSLLGVAMEKRRRANTMAKT</sequence>
<name>A0A1G5WJZ7_9HYPH</name>
<dbReference type="OrthoDB" id="9922280at2"/>
<accession>A0A1G5WJZ7</accession>
<organism evidence="2 3">
    <name type="scientific">Mesorhizobium qingshengii</name>
    <dbReference type="NCBI Taxonomy" id="1165689"/>
    <lineage>
        <taxon>Bacteria</taxon>
        <taxon>Pseudomonadati</taxon>
        <taxon>Pseudomonadota</taxon>
        <taxon>Alphaproteobacteria</taxon>
        <taxon>Hyphomicrobiales</taxon>
        <taxon>Phyllobacteriaceae</taxon>
        <taxon>Mesorhizobium</taxon>
    </lineage>
</organism>
<dbReference type="RefSeq" id="WP_091576283.1">
    <property type="nucleotide sequence ID" value="NZ_FMXM01000004.1"/>
</dbReference>
<dbReference type="AlphaFoldDB" id="A0A1G5WJZ7"/>
<evidence type="ECO:0000313" key="3">
    <source>
        <dbReference type="Proteomes" id="UP000198588"/>
    </source>
</evidence>
<feature type="transmembrane region" description="Helical" evidence="1">
    <location>
        <begin position="12"/>
        <end position="32"/>
    </location>
</feature>
<dbReference type="EMBL" id="FMXM01000004">
    <property type="protein sequence ID" value="SDA57986.1"/>
    <property type="molecule type" value="Genomic_DNA"/>
</dbReference>
<reference evidence="2 3" key="1">
    <citation type="submission" date="2016-10" db="EMBL/GenBank/DDBJ databases">
        <authorList>
            <person name="de Groot N.N."/>
        </authorList>
    </citation>
    <scope>NUCLEOTIDE SEQUENCE [LARGE SCALE GENOMIC DNA]</scope>
    <source>
        <strain evidence="2 3">CGMCC 1.12097</strain>
    </source>
</reference>
<protein>
    <recommendedName>
        <fullName evidence="4">DUF4345 domain-containing protein</fullName>
    </recommendedName>
</protein>
<evidence type="ECO:0000313" key="2">
    <source>
        <dbReference type="EMBL" id="SDA57986.1"/>
    </source>
</evidence>
<dbReference type="Proteomes" id="UP000198588">
    <property type="component" value="Unassembled WGS sequence"/>
</dbReference>
<proteinExistence type="predicted"/>
<feature type="transmembrane region" description="Helical" evidence="1">
    <location>
        <begin position="79"/>
        <end position="99"/>
    </location>
</feature>
<feature type="transmembrane region" description="Helical" evidence="1">
    <location>
        <begin position="111"/>
        <end position="129"/>
    </location>
</feature>
<gene>
    <name evidence="2" type="ORF">SAMN02927914_01369</name>
</gene>
<keyword evidence="1" id="KW-1133">Transmembrane helix</keyword>
<dbReference type="STRING" id="1165689.SAMN02927914_01369"/>
<keyword evidence="1" id="KW-0812">Transmembrane</keyword>
<evidence type="ECO:0008006" key="4">
    <source>
        <dbReference type="Google" id="ProtNLM"/>
    </source>
</evidence>
<keyword evidence="1" id="KW-0472">Membrane</keyword>
<evidence type="ECO:0000256" key="1">
    <source>
        <dbReference type="SAM" id="Phobius"/>
    </source>
</evidence>